<evidence type="ECO:0000313" key="3">
    <source>
        <dbReference type="EMBL" id="KGM12190.1"/>
    </source>
</evidence>
<accession>A0A0A0BW58</accession>
<sequence length="202" mass="21489">MDRTIGQRCPTDVEQEAAMSTTTARKGTSTSSTTVFQEQVVTRAGARYALAFGRIVIGWVFLWAFVDKLFGLGYATPAERAWLNGGTPAQGYIGGAEGPFAGFFQSTFQNAFGDVLFMAGLLGIGLAMMLGIGLKVAAVTGTLLMVFMWMTQIPWVLGGTNPITTSHWVEAALLIIAAATLAGDTAGLGRQWGRVVGNSWLR</sequence>
<evidence type="ECO:0000256" key="1">
    <source>
        <dbReference type="SAM" id="MobiDB-lite"/>
    </source>
</evidence>
<reference evidence="3 4" key="2">
    <citation type="journal article" date="2015" name="Stand. Genomic Sci.">
        <title>Draft genome sequence of Cellulomonas carbonis T26(T) and comparative analysis of six Cellulomonas genomes.</title>
        <authorList>
            <person name="Zhuang W."/>
            <person name="Zhang S."/>
            <person name="Xia X."/>
            <person name="Wang G."/>
        </authorList>
    </citation>
    <scope>NUCLEOTIDE SEQUENCE [LARGE SCALE GENOMIC DNA]</scope>
    <source>
        <strain evidence="3 4">T26</strain>
    </source>
</reference>
<gene>
    <name evidence="3" type="ORF">N868_00760</name>
</gene>
<proteinExistence type="predicted"/>
<comment type="caution">
    <text evidence="3">The sequence shown here is derived from an EMBL/GenBank/DDBJ whole genome shotgun (WGS) entry which is preliminary data.</text>
</comment>
<evidence type="ECO:0000313" key="4">
    <source>
        <dbReference type="Proteomes" id="UP000029839"/>
    </source>
</evidence>
<name>A0A0A0BW58_9CELL</name>
<feature type="compositionally biased region" description="Polar residues" evidence="1">
    <location>
        <begin position="18"/>
        <end position="30"/>
    </location>
</feature>
<dbReference type="AlphaFoldDB" id="A0A0A0BW58"/>
<feature type="transmembrane region" description="Helical" evidence="2">
    <location>
        <begin position="111"/>
        <end position="129"/>
    </location>
</feature>
<evidence type="ECO:0000256" key="2">
    <source>
        <dbReference type="SAM" id="Phobius"/>
    </source>
</evidence>
<feature type="transmembrane region" description="Helical" evidence="2">
    <location>
        <begin position="136"/>
        <end position="156"/>
    </location>
</feature>
<feature type="transmembrane region" description="Helical" evidence="2">
    <location>
        <begin position="168"/>
        <end position="189"/>
    </location>
</feature>
<feature type="region of interest" description="Disordered" evidence="1">
    <location>
        <begin position="1"/>
        <end position="30"/>
    </location>
</feature>
<keyword evidence="4" id="KW-1185">Reference proteome</keyword>
<feature type="transmembrane region" description="Helical" evidence="2">
    <location>
        <begin position="48"/>
        <end position="66"/>
    </location>
</feature>
<organism evidence="3 4">
    <name type="scientific">Cellulomonas carbonis T26</name>
    <dbReference type="NCBI Taxonomy" id="947969"/>
    <lineage>
        <taxon>Bacteria</taxon>
        <taxon>Bacillati</taxon>
        <taxon>Actinomycetota</taxon>
        <taxon>Actinomycetes</taxon>
        <taxon>Micrococcales</taxon>
        <taxon>Cellulomonadaceae</taxon>
        <taxon>Cellulomonas</taxon>
    </lineage>
</organism>
<reference evidence="3 4" key="1">
    <citation type="submission" date="2013-08" db="EMBL/GenBank/DDBJ databases">
        <title>Genome sequencing of Cellulomonas carbonis T26.</title>
        <authorList>
            <person name="Chen F."/>
            <person name="Li Y."/>
            <person name="Wang G."/>
        </authorList>
    </citation>
    <scope>NUCLEOTIDE SEQUENCE [LARGE SCALE GENOMIC DNA]</scope>
    <source>
        <strain evidence="3 4">T26</strain>
    </source>
</reference>
<keyword evidence="2" id="KW-0472">Membrane</keyword>
<keyword evidence="2" id="KW-0812">Transmembrane</keyword>
<dbReference type="Proteomes" id="UP000029839">
    <property type="component" value="Unassembled WGS sequence"/>
</dbReference>
<keyword evidence="2" id="KW-1133">Transmembrane helix</keyword>
<protein>
    <submittedName>
        <fullName evidence="3">DoxX family protein</fullName>
    </submittedName>
</protein>
<dbReference type="EMBL" id="AXCY01000007">
    <property type="protein sequence ID" value="KGM12190.1"/>
    <property type="molecule type" value="Genomic_DNA"/>
</dbReference>